<dbReference type="AlphaFoldDB" id="A0A1P8K7M1"/>
<proteinExistence type="predicted"/>
<evidence type="ECO:0000313" key="1">
    <source>
        <dbReference type="EMBL" id="APW42008.1"/>
    </source>
</evidence>
<accession>A0A1P8K7M1</accession>
<name>A0A1P8K7M1_9BURK</name>
<keyword evidence="2" id="KW-1185">Reference proteome</keyword>
<evidence type="ECO:0000313" key="2">
    <source>
        <dbReference type="Proteomes" id="UP000186110"/>
    </source>
</evidence>
<protein>
    <recommendedName>
        <fullName evidence="3">Methionyl-tRNA formyltransferase-like protein</fullName>
    </recommendedName>
</protein>
<dbReference type="Proteomes" id="UP000186110">
    <property type="component" value="Chromosome"/>
</dbReference>
<dbReference type="KEGG" id="rsb:RS694_05290"/>
<gene>
    <name evidence="1" type="ORF">RS694_05290</name>
</gene>
<evidence type="ECO:0008006" key="3">
    <source>
        <dbReference type="Google" id="ProtNLM"/>
    </source>
</evidence>
<dbReference type="EMBL" id="CP019239">
    <property type="protein sequence ID" value="APW42008.1"/>
    <property type="molecule type" value="Genomic_DNA"/>
</dbReference>
<sequence length="178" mass="20226">MDKFNQIFIEGTAKVAADYMQLPVSGMENPIYRERVYCYELYHQLRSRWPPNCDYSLGGEVDKKSHPLIRGNNLDNVKPDLLVHRPGDMGGNYAVIEVKPVSASNAGLKKDLRTLTAFHRYGEYARTLLLVYGNAADIEPLLQRVQIMAHQDNGENIDVACVEIWWHRLAGQPVERVG</sequence>
<reference evidence="1 2" key="1">
    <citation type="submission" date="2017-01" db="EMBL/GenBank/DDBJ databases">
        <authorList>
            <person name="Mah S.A."/>
            <person name="Swanson W.J."/>
            <person name="Moy G.W."/>
            <person name="Vacquier V.D."/>
        </authorList>
    </citation>
    <scope>NUCLEOTIDE SEQUENCE [LARGE SCALE GENOMIC DNA]</scope>
    <source>
        <strain evidence="1 2">DSM 22694</strain>
    </source>
</reference>
<dbReference type="RefSeq" id="WP_051391693.1">
    <property type="nucleotide sequence ID" value="NZ_CP019239.1"/>
</dbReference>
<dbReference type="STRING" id="1484693.RS694_05290"/>
<organism evidence="1 2">
    <name type="scientific">Rhodoferax saidenbachensis</name>
    <dbReference type="NCBI Taxonomy" id="1484693"/>
    <lineage>
        <taxon>Bacteria</taxon>
        <taxon>Pseudomonadati</taxon>
        <taxon>Pseudomonadota</taxon>
        <taxon>Betaproteobacteria</taxon>
        <taxon>Burkholderiales</taxon>
        <taxon>Comamonadaceae</taxon>
        <taxon>Rhodoferax</taxon>
    </lineage>
</organism>